<dbReference type="GO" id="GO:0016226">
    <property type="term" value="P:iron-sulfur cluster assembly"/>
    <property type="evidence" value="ECO:0007669"/>
    <property type="project" value="InterPro"/>
</dbReference>
<dbReference type="EMBL" id="LAZR01026032">
    <property type="protein sequence ID" value="KKL69982.1"/>
    <property type="molecule type" value="Genomic_DNA"/>
</dbReference>
<accession>A0A0F9H3V9</accession>
<sequence length="145" mass="16001">MDDLYREYILDHYKHPRNFGELETRDAEFSDTNPLCGDELSVHLRLDGDRVSDVRFHGQGCAISQATASIISDELKGKTVAEIAGLGRRFVADELGIELSPTRLKCGLLSLKIVQGALLGTDEWPGGTPEADPRPEEVAHLKDEI</sequence>
<feature type="region of interest" description="Disordered" evidence="1">
    <location>
        <begin position="122"/>
        <end position="145"/>
    </location>
</feature>
<dbReference type="Gene3D" id="3.90.1010.10">
    <property type="match status" value="1"/>
</dbReference>
<gene>
    <name evidence="3" type="ORF">LCGC14_2109470</name>
</gene>
<organism evidence="3">
    <name type="scientific">marine sediment metagenome</name>
    <dbReference type="NCBI Taxonomy" id="412755"/>
    <lineage>
        <taxon>unclassified sequences</taxon>
        <taxon>metagenomes</taxon>
        <taxon>ecological metagenomes</taxon>
    </lineage>
</organism>
<evidence type="ECO:0000259" key="2">
    <source>
        <dbReference type="Pfam" id="PF01592"/>
    </source>
</evidence>
<dbReference type="GO" id="GO:0051536">
    <property type="term" value="F:iron-sulfur cluster binding"/>
    <property type="evidence" value="ECO:0007669"/>
    <property type="project" value="InterPro"/>
</dbReference>
<dbReference type="AlphaFoldDB" id="A0A0F9H3V9"/>
<proteinExistence type="predicted"/>
<dbReference type="InterPro" id="IPR002871">
    <property type="entry name" value="NIF_FeS_clus_asmbl_NifU_N"/>
</dbReference>
<dbReference type="PANTHER" id="PTHR10093">
    <property type="entry name" value="IRON-SULFUR CLUSTER ASSEMBLY ENZYME NIFU HOMOLOG"/>
    <property type="match status" value="1"/>
</dbReference>
<evidence type="ECO:0000313" key="3">
    <source>
        <dbReference type="EMBL" id="KKL69982.1"/>
    </source>
</evidence>
<dbReference type="GO" id="GO:0005506">
    <property type="term" value="F:iron ion binding"/>
    <property type="evidence" value="ECO:0007669"/>
    <property type="project" value="InterPro"/>
</dbReference>
<dbReference type="SUPFAM" id="SSF82649">
    <property type="entry name" value="SufE/NifU"/>
    <property type="match status" value="1"/>
</dbReference>
<feature type="domain" description="NIF system FeS cluster assembly NifU N-terminal" evidence="2">
    <location>
        <begin position="5"/>
        <end position="118"/>
    </location>
</feature>
<evidence type="ECO:0000256" key="1">
    <source>
        <dbReference type="SAM" id="MobiDB-lite"/>
    </source>
</evidence>
<dbReference type="CDD" id="cd06664">
    <property type="entry name" value="IscU_like"/>
    <property type="match status" value="1"/>
</dbReference>
<comment type="caution">
    <text evidence="3">The sequence shown here is derived from an EMBL/GenBank/DDBJ whole genome shotgun (WGS) entry which is preliminary data.</text>
</comment>
<reference evidence="3" key="1">
    <citation type="journal article" date="2015" name="Nature">
        <title>Complex archaea that bridge the gap between prokaryotes and eukaryotes.</title>
        <authorList>
            <person name="Spang A."/>
            <person name="Saw J.H."/>
            <person name="Jorgensen S.L."/>
            <person name="Zaremba-Niedzwiedzka K."/>
            <person name="Martijn J."/>
            <person name="Lind A.E."/>
            <person name="van Eijk R."/>
            <person name="Schleper C."/>
            <person name="Guy L."/>
            <person name="Ettema T.J."/>
        </authorList>
    </citation>
    <scope>NUCLEOTIDE SEQUENCE</scope>
</reference>
<dbReference type="NCBIfam" id="TIGR01994">
    <property type="entry name" value="SUF_scaf_2"/>
    <property type="match status" value="1"/>
</dbReference>
<feature type="compositionally biased region" description="Basic and acidic residues" evidence="1">
    <location>
        <begin position="131"/>
        <end position="145"/>
    </location>
</feature>
<protein>
    <recommendedName>
        <fullName evidence="2">NIF system FeS cluster assembly NifU N-terminal domain-containing protein</fullName>
    </recommendedName>
</protein>
<dbReference type="Pfam" id="PF01592">
    <property type="entry name" value="NifU_N"/>
    <property type="match status" value="1"/>
</dbReference>
<name>A0A0F9H3V9_9ZZZZ</name>